<dbReference type="SMART" id="SM00382">
    <property type="entry name" value="AAA"/>
    <property type="match status" value="1"/>
</dbReference>
<dbReference type="Gene3D" id="2.40.50.140">
    <property type="entry name" value="Nucleic acid-binding proteins"/>
    <property type="match status" value="1"/>
</dbReference>
<dbReference type="Pfam" id="PF00005">
    <property type="entry name" value="ABC_tran"/>
    <property type="match status" value="1"/>
</dbReference>
<dbReference type="Gene3D" id="2.40.50.100">
    <property type="match status" value="1"/>
</dbReference>
<evidence type="ECO:0000313" key="10">
    <source>
        <dbReference type="Proteomes" id="UP001230156"/>
    </source>
</evidence>
<dbReference type="InterPro" id="IPR012340">
    <property type="entry name" value="NA-bd_OB-fold"/>
</dbReference>
<feature type="domain" description="ABC transporter" evidence="8">
    <location>
        <begin position="5"/>
        <end position="235"/>
    </location>
</feature>
<dbReference type="InterPro" id="IPR013611">
    <property type="entry name" value="Transp-assoc_OB_typ2"/>
</dbReference>
<keyword evidence="6 7" id="KW-0472">Membrane</keyword>
<dbReference type="RefSeq" id="WP_379959543.1">
    <property type="nucleotide sequence ID" value="NZ_JAUYVI010000007.1"/>
</dbReference>
<accession>A0ABU0YUN8</accession>
<keyword evidence="4 7" id="KW-0067">ATP-binding</keyword>
<dbReference type="NCBIfam" id="TIGR01187">
    <property type="entry name" value="potA"/>
    <property type="match status" value="1"/>
</dbReference>
<proteinExistence type="inferred from homology"/>
<evidence type="ECO:0000256" key="7">
    <source>
        <dbReference type="RuleBase" id="RU364083"/>
    </source>
</evidence>
<comment type="subunit">
    <text evidence="7">The complex is composed of two ATP-binding proteins (PotA), two transmembrane proteins (PotB and PotC) and a solute-binding protein (PotD).</text>
</comment>
<dbReference type="Proteomes" id="UP001230156">
    <property type="component" value="Unassembled WGS sequence"/>
</dbReference>
<evidence type="ECO:0000256" key="5">
    <source>
        <dbReference type="ARBA" id="ARBA00022967"/>
    </source>
</evidence>
<keyword evidence="10" id="KW-1185">Reference proteome</keyword>
<organism evidence="9 10">
    <name type="scientific">Dongia sedimenti</name>
    <dbReference type="NCBI Taxonomy" id="3064282"/>
    <lineage>
        <taxon>Bacteria</taxon>
        <taxon>Pseudomonadati</taxon>
        <taxon>Pseudomonadota</taxon>
        <taxon>Alphaproteobacteria</taxon>
        <taxon>Rhodospirillales</taxon>
        <taxon>Dongiaceae</taxon>
        <taxon>Dongia</taxon>
    </lineage>
</organism>
<dbReference type="InterPro" id="IPR005893">
    <property type="entry name" value="PotA-like"/>
</dbReference>
<dbReference type="PROSITE" id="PS50893">
    <property type="entry name" value="ABC_TRANSPORTER_2"/>
    <property type="match status" value="1"/>
</dbReference>
<name>A0ABU0YUN8_9PROT</name>
<comment type="catalytic activity">
    <reaction evidence="7">
        <text>ATP + H2O + polyamine-[polyamine-binding protein]Side 1 = ADP + phosphate + polyamineSide 2 + [polyamine-binding protein]Side 1.</text>
        <dbReference type="EC" id="7.6.2.11"/>
    </reaction>
</comment>
<dbReference type="PANTHER" id="PTHR42781:SF4">
    <property type="entry name" value="SPERMIDINE_PUTRESCINE IMPORT ATP-BINDING PROTEIN POTA"/>
    <property type="match status" value="1"/>
</dbReference>
<keyword evidence="1 7" id="KW-0813">Transport</keyword>
<evidence type="ECO:0000259" key="8">
    <source>
        <dbReference type="PROSITE" id="PS50893"/>
    </source>
</evidence>
<evidence type="ECO:0000256" key="2">
    <source>
        <dbReference type="ARBA" id="ARBA00022475"/>
    </source>
</evidence>
<dbReference type="EC" id="7.6.2.11" evidence="7"/>
<dbReference type="InterPro" id="IPR050093">
    <property type="entry name" value="ABC_SmlMolc_Importer"/>
</dbReference>
<comment type="caution">
    <text evidence="9">The sequence shown here is derived from an EMBL/GenBank/DDBJ whole genome shotgun (WGS) entry which is preliminary data.</text>
</comment>
<comment type="function">
    <text evidence="7">Part of the ABC transporter complex PotABCD involved in spermidine/putrescine import. Responsible for energy coupling to the transport system.</text>
</comment>
<gene>
    <name evidence="7" type="primary">potA</name>
    <name evidence="9" type="ORF">Q8A70_21920</name>
</gene>
<protein>
    <recommendedName>
        <fullName evidence="7">Spermidine/putrescine import ATP-binding protein PotA</fullName>
        <ecNumber evidence="7">7.6.2.11</ecNumber>
    </recommendedName>
</protein>
<dbReference type="InterPro" id="IPR008995">
    <property type="entry name" value="Mo/tungstate-bd_C_term_dom"/>
</dbReference>
<sequence>MIPAVEISGVRKSFGDFTALHEIDLAIAQQSFVSLLGASGCGKTTLLRIVAGFESASSGTVRIAGEDITGVPPHARPTNIVFQRGALFPHMSVRENVGYSLKLRKWPKQKIDAQVDRMLALVRLEGFGDRDPAKLSGGQVQRVALARALASEPRVLLLDEPLSALDLKLRQQMQLELRGLQRSLGATFVFVTHDQTEALVMSDRIAIMNAGRIVQFGTPQEIYTRPSSIFVSDFIGQTNLLPGEVVAADAASVQFRLRTGDVVKAGAPMPLAAGTKAVLSVRPENIRLAKGADGGLRGTVRESVYLGSSVRVAVGLDDAALIWAELRENEAAGLAIGDAVAVSWPDNGALVLGEGST</sequence>
<evidence type="ECO:0000256" key="3">
    <source>
        <dbReference type="ARBA" id="ARBA00022741"/>
    </source>
</evidence>
<dbReference type="SUPFAM" id="SSF50331">
    <property type="entry name" value="MOP-like"/>
    <property type="match status" value="1"/>
</dbReference>
<dbReference type="InterPro" id="IPR003593">
    <property type="entry name" value="AAA+_ATPase"/>
</dbReference>
<keyword evidence="2 7" id="KW-1003">Cell membrane</keyword>
<dbReference type="PANTHER" id="PTHR42781">
    <property type="entry name" value="SPERMIDINE/PUTRESCINE IMPORT ATP-BINDING PROTEIN POTA"/>
    <property type="match status" value="1"/>
</dbReference>
<dbReference type="EMBL" id="JAUYVI010000007">
    <property type="protein sequence ID" value="MDQ7250363.1"/>
    <property type="molecule type" value="Genomic_DNA"/>
</dbReference>
<dbReference type="InterPro" id="IPR027417">
    <property type="entry name" value="P-loop_NTPase"/>
</dbReference>
<keyword evidence="3 7" id="KW-0547">Nucleotide-binding</keyword>
<dbReference type="InterPro" id="IPR003439">
    <property type="entry name" value="ABC_transporter-like_ATP-bd"/>
</dbReference>
<dbReference type="Gene3D" id="3.40.50.300">
    <property type="entry name" value="P-loop containing nucleotide triphosphate hydrolases"/>
    <property type="match status" value="1"/>
</dbReference>
<dbReference type="Pfam" id="PF08402">
    <property type="entry name" value="TOBE_2"/>
    <property type="match status" value="1"/>
</dbReference>
<evidence type="ECO:0000256" key="4">
    <source>
        <dbReference type="ARBA" id="ARBA00022840"/>
    </source>
</evidence>
<evidence type="ECO:0000256" key="6">
    <source>
        <dbReference type="ARBA" id="ARBA00023136"/>
    </source>
</evidence>
<dbReference type="GO" id="GO:0005524">
    <property type="term" value="F:ATP binding"/>
    <property type="evidence" value="ECO:0007669"/>
    <property type="project" value="UniProtKB-KW"/>
</dbReference>
<reference evidence="10" key="1">
    <citation type="submission" date="2023-08" db="EMBL/GenBank/DDBJ databases">
        <title>Rhodospirillaceae gen. nov., a novel taxon isolated from the Yangtze River Yuezi River estuary sludge.</title>
        <authorList>
            <person name="Ruan L."/>
        </authorList>
    </citation>
    <scope>NUCLEOTIDE SEQUENCE [LARGE SCALE GENOMIC DNA]</scope>
    <source>
        <strain evidence="10">R-7</strain>
    </source>
</reference>
<comment type="similarity">
    <text evidence="7">Belongs to the ABC transporter superfamily. Spermidine/putrescine importer (TC 3.A.1.11.1) family.</text>
</comment>
<evidence type="ECO:0000313" key="9">
    <source>
        <dbReference type="EMBL" id="MDQ7250363.1"/>
    </source>
</evidence>
<keyword evidence="5 7" id="KW-1278">Translocase</keyword>
<evidence type="ECO:0000256" key="1">
    <source>
        <dbReference type="ARBA" id="ARBA00022448"/>
    </source>
</evidence>
<dbReference type="SUPFAM" id="SSF52540">
    <property type="entry name" value="P-loop containing nucleoside triphosphate hydrolases"/>
    <property type="match status" value="1"/>
</dbReference>